<dbReference type="GO" id="GO:0000774">
    <property type="term" value="F:adenyl-nucleotide exchange factor activity"/>
    <property type="evidence" value="ECO:0000318"/>
    <property type="project" value="GO_Central"/>
</dbReference>
<dbReference type="Gramene" id="ERM99173">
    <property type="protein sequence ID" value="ERM99173"/>
    <property type="gene ID" value="AMTR_s00092p00064570"/>
</dbReference>
<evidence type="ECO:0000313" key="5">
    <source>
        <dbReference type="Proteomes" id="UP000017836"/>
    </source>
</evidence>
<dbReference type="PANTHER" id="PTHR12329:SF17">
    <property type="entry name" value="OS04G0619900 PROTEIN"/>
    <property type="match status" value="1"/>
</dbReference>
<accession>W1NV55</accession>
<feature type="region of interest" description="Disordered" evidence="2">
    <location>
        <begin position="1"/>
        <end position="26"/>
    </location>
</feature>
<dbReference type="eggNOG" id="KOG4361">
    <property type="taxonomic scope" value="Eukaryota"/>
</dbReference>
<dbReference type="InterPro" id="IPR000626">
    <property type="entry name" value="Ubiquitin-like_dom"/>
</dbReference>
<gene>
    <name evidence="4" type="ORF">AMTR_s00092p00064570</name>
</gene>
<dbReference type="GO" id="GO:0051087">
    <property type="term" value="F:protein-folding chaperone binding"/>
    <property type="evidence" value="ECO:0000318"/>
    <property type="project" value="GO_Central"/>
</dbReference>
<evidence type="ECO:0000256" key="1">
    <source>
        <dbReference type="SAM" id="Coils"/>
    </source>
</evidence>
<dbReference type="InterPro" id="IPR029071">
    <property type="entry name" value="Ubiquitin-like_domsf"/>
</dbReference>
<dbReference type="GO" id="GO:0005737">
    <property type="term" value="C:cytoplasm"/>
    <property type="evidence" value="ECO:0000318"/>
    <property type="project" value="GO_Central"/>
</dbReference>
<dbReference type="PROSITE" id="PS50053">
    <property type="entry name" value="UBIQUITIN_2"/>
    <property type="match status" value="1"/>
</dbReference>
<dbReference type="HOGENOM" id="CLU_043370_1_0_1"/>
<dbReference type="STRING" id="13333.W1NV55"/>
<dbReference type="EMBL" id="KI395040">
    <property type="protein sequence ID" value="ERM99173.1"/>
    <property type="molecule type" value="Genomic_DNA"/>
</dbReference>
<reference evidence="5" key="1">
    <citation type="journal article" date="2013" name="Science">
        <title>The Amborella genome and the evolution of flowering plants.</title>
        <authorList>
            <consortium name="Amborella Genome Project"/>
        </authorList>
    </citation>
    <scope>NUCLEOTIDE SEQUENCE [LARGE SCALE GENOMIC DNA]</scope>
</reference>
<dbReference type="AlphaFoldDB" id="W1NV55"/>
<organism evidence="4 5">
    <name type="scientific">Amborella trichopoda</name>
    <dbReference type="NCBI Taxonomy" id="13333"/>
    <lineage>
        <taxon>Eukaryota</taxon>
        <taxon>Viridiplantae</taxon>
        <taxon>Streptophyta</taxon>
        <taxon>Embryophyta</taxon>
        <taxon>Tracheophyta</taxon>
        <taxon>Spermatophyta</taxon>
        <taxon>Magnoliopsida</taxon>
        <taxon>Amborellales</taxon>
        <taxon>Amborellaceae</taxon>
        <taxon>Amborella</taxon>
    </lineage>
</organism>
<dbReference type="Pfam" id="PF00240">
    <property type="entry name" value="ubiquitin"/>
    <property type="match status" value="1"/>
</dbReference>
<keyword evidence="5" id="KW-1185">Reference proteome</keyword>
<dbReference type="Gene3D" id="1.20.58.120">
    <property type="entry name" value="BAG domain"/>
    <property type="match status" value="1"/>
</dbReference>
<dbReference type="GO" id="GO:0050821">
    <property type="term" value="P:protein stabilization"/>
    <property type="evidence" value="ECO:0000318"/>
    <property type="project" value="GO_Central"/>
</dbReference>
<dbReference type="PANTHER" id="PTHR12329">
    <property type="entry name" value="BCL2-ASSOCIATED ATHANOGENE"/>
    <property type="match status" value="1"/>
</dbReference>
<feature type="domain" description="Ubiquitin-like" evidence="3">
    <location>
        <begin position="49"/>
        <end position="119"/>
    </location>
</feature>
<evidence type="ECO:0000259" key="3">
    <source>
        <dbReference type="PROSITE" id="PS50053"/>
    </source>
</evidence>
<feature type="coiled-coil region" evidence="1">
    <location>
        <begin position="138"/>
        <end position="165"/>
    </location>
</feature>
<feature type="compositionally biased region" description="Polar residues" evidence="2">
    <location>
        <begin position="1"/>
        <end position="14"/>
    </location>
</feature>
<protein>
    <recommendedName>
        <fullName evidence="3">Ubiquitin-like domain-containing protein</fullName>
    </recommendedName>
</protein>
<dbReference type="InterPro" id="IPR036533">
    <property type="entry name" value="BAG_dom_sf"/>
</dbReference>
<dbReference type="OMA" id="GEATSHK"/>
<evidence type="ECO:0000256" key="2">
    <source>
        <dbReference type="SAM" id="MobiDB-lite"/>
    </source>
</evidence>
<dbReference type="InterPro" id="IPR039773">
    <property type="entry name" value="BAG_chaperone_regulator"/>
</dbReference>
<dbReference type="Gene3D" id="3.10.20.90">
    <property type="entry name" value="Phosphatidylinositol 3-kinase Catalytic Subunit, Chain A, domain 1"/>
    <property type="match status" value="1"/>
</dbReference>
<proteinExistence type="predicted"/>
<keyword evidence="1" id="KW-0175">Coiled coil</keyword>
<sequence>MRRLSFSRSGSKNGEMNEGSKEGKIEWEMRPGGMLVQKRCEVPDGSLAPTVRLRVAYGAFRYDISADPQSTFGELKKLLSSETGLQPGEMSISFRGKERENGDYLDNCGVKDRSKVVVIEDPTSRERKFFEMRKKEKIQSAHRAISDISIEIDKLSEQISSIEKSIANGKSVLEVQIATLIELLMRQVVKLERIPTEGEATSHKTIQVHNLMILGLEIQVTHTRSRPTI</sequence>
<dbReference type="SUPFAM" id="SSF63491">
    <property type="entry name" value="BAG domain"/>
    <property type="match status" value="1"/>
</dbReference>
<dbReference type="Proteomes" id="UP000017836">
    <property type="component" value="Unassembled WGS sequence"/>
</dbReference>
<dbReference type="SUPFAM" id="SSF54236">
    <property type="entry name" value="Ubiquitin-like"/>
    <property type="match status" value="1"/>
</dbReference>
<name>W1NV55_AMBTC</name>
<evidence type="ECO:0000313" key="4">
    <source>
        <dbReference type="EMBL" id="ERM99173.1"/>
    </source>
</evidence>